<comment type="similarity">
    <text evidence="2">Belongs to the kiwellin family.</text>
</comment>
<evidence type="ECO:0000256" key="3">
    <source>
        <dbReference type="ARBA" id="ARBA00022525"/>
    </source>
</evidence>
<dbReference type="Proteomes" id="UP000824120">
    <property type="component" value="Chromosome 11"/>
</dbReference>
<keyword evidence="3" id="KW-0964">Secreted</keyword>
<dbReference type="InterPro" id="IPR039271">
    <property type="entry name" value="Kiwellin-like"/>
</dbReference>
<evidence type="ECO:0000256" key="5">
    <source>
        <dbReference type="SAM" id="SignalP"/>
    </source>
</evidence>
<keyword evidence="7" id="KW-1185">Reference proteome</keyword>
<dbReference type="PANTHER" id="PTHR33191:SF9">
    <property type="entry name" value="RIPENING-RELATED PROTEIN 2-RELATED"/>
    <property type="match status" value="1"/>
</dbReference>
<keyword evidence="4 5" id="KW-0732">Signal</keyword>
<proteinExistence type="inferred from homology"/>
<dbReference type="PANTHER" id="PTHR33191">
    <property type="entry name" value="RIPENING-RELATED PROTEIN 2-RELATED"/>
    <property type="match status" value="1"/>
</dbReference>
<dbReference type="CDD" id="cd22270">
    <property type="entry name" value="DPBB_kiwellin-like"/>
    <property type="match status" value="2"/>
</dbReference>
<evidence type="ECO:0000256" key="1">
    <source>
        <dbReference type="ARBA" id="ARBA00004613"/>
    </source>
</evidence>
<evidence type="ECO:0000313" key="6">
    <source>
        <dbReference type="EMBL" id="KAG5578139.1"/>
    </source>
</evidence>
<dbReference type="SUPFAM" id="SSF50685">
    <property type="entry name" value="Barwin-like endoglucanases"/>
    <property type="match status" value="2"/>
</dbReference>
<dbReference type="AlphaFoldDB" id="A0A9J5WQA0"/>
<dbReference type="OrthoDB" id="406505at2759"/>
<comment type="caution">
    <text evidence="6">The sequence shown here is derived from an EMBL/GenBank/DDBJ whole genome shotgun (WGS) entry which is preliminary data.</text>
</comment>
<sequence length="401" mass="42380">MATMSNLAFLSLIFTIFISTSNAISQCNGPCKTWNDCDGQLICINGKCNDDPNVGTKICKSNPPSVPSPTPTNTCRPSGTLNCNGGDGGGPSSCDGKFHNNNERIVALSTGWFAGRSRCGKMILIRANNGKTVTAKVVDECDSTMGCDAEHAFQSPCKNNIVDGSIAVWRALGLDTNLGIVPVTWSMASPERWALGMLREYSRALGDTSNAISQCNGPCKTWDDCDGQLICINGKCNDDPKVGTKICKSSPPSVPSPTPTNTCRPSGTINCNGVHPIYRCSPPVTSSTPAQLTLNDFGEGRDGGGPSSCDGKFHNNNERIVALSTGWFAGGCGKMICIRANNGKSVTAKVVDECDSTMGCDAEHAFQSPCKNNIVDGSISVWRALGLNTDLDIVPVTWSMV</sequence>
<accession>A0A9J5WQA0</accession>
<feature type="signal peptide" evidence="5">
    <location>
        <begin position="1"/>
        <end position="23"/>
    </location>
</feature>
<evidence type="ECO:0000313" key="7">
    <source>
        <dbReference type="Proteomes" id="UP000824120"/>
    </source>
</evidence>
<feature type="chain" id="PRO_5039952739" description="Kiwellin" evidence="5">
    <location>
        <begin position="24"/>
        <end position="401"/>
    </location>
</feature>
<dbReference type="Gene3D" id="2.40.40.10">
    <property type="entry name" value="RlpA-like domain"/>
    <property type="match status" value="2"/>
</dbReference>
<protein>
    <recommendedName>
        <fullName evidence="8">Kiwellin</fullName>
    </recommendedName>
</protein>
<evidence type="ECO:0000256" key="2">
    <source>
        <dbReference type="ARBA" id="ARBA00005592"/>
    </source>
</evidence>
<reference evidence="6 7" key="1">
    <citation type="submission" date="2020-09" db="EMBL/GenBank/DDBJ databases">
        <title>De no assembly of potato wild relative species, Solanum commersonii.</title>
        <authorList>
            <person name="Cho K."/>
        </authorList>
    </citation>
    <scope>NUCLEOTIDE SEQUENCE [LARGE SCALE GENOMIC DNA]</scope>
    <source>
        <strain evidence="6">LZ3.2</strain>
        <tissue evidence="6">Leaf</tissue>
    </source>
</reference>
<organism evidence="6 7">
    <name type="scientific">Solanum commersonii</name>
    <name type="common">Commerson's wild potato</name>
    <name type="synonym">Commerson's nightshade</name>
    <dbReference type="NCBI Taxonomy" id="4109"/>
    <lineage>
        <taxon>Eukaryota</taxon>
        <taxon>Viridiplantae</taxon>
        <taxon>Streptophyta</taxon>
        <taxon>Embryophyta</taxon>
        <taxon>Tracheophyta</taxon>
        <taxon>Spermatophyta</taxon>
        <taxon>Magnoliopsida</taxon>
        <taxon>eudicotyledons</taxon>
        <taxon>Gunneridae</taxon>
        <taxon>Pentapetalae</taxon>
        <taxon>asterids</taxon>
        <taxon>lamiids</taxon>
        <taxon>Solanales</taxon>
        <taxon>Solanaceae</taxon>
        <taxon>Solanoideae</taxon>
        <taxon>Solaneae</taxon>
        <taxon>Solanum</taxon>
    </lineage>
</organism>
<dbReference type="Pfam" id="PF24300">
    <property type="entry name" value="KWL1"/>
    <property type="match status" value="2"/>
</dbReference>
<name>A0A9J5WQA0_SOLCO</name>
<dbReference type="GO" id="GO:0005576">
    <property type="term" value="C:extracellular region"/>
    <property type="evidence" value="ECO:0007669"/>
    <property type="project" value="UniProtKB-SubCell"/>
</dbReference>
<evidence type="ECO:0008006" key="8">
    <source>
        <dbReference type="Google" id="ProtNLM"/>
    </source>
</evidence>
<dbReference type="InterPro" id="IPR036908">
    <property type="entry name" value="RlpA-like_sf"/>
</dbReference>
<gene>
    <name evidence="6" type="ORF">H5410_058273</name>
</gene>
<comment type="subcellular location">
    <subcellularLocation>
        <location evidence="1">Secreted</location>
    </subcellularLocation>
</comment>
<evidence type="ECO:0000256" key="4">
    <source>
        <dbReference type="ARBA" id="ARBA00022729"/>
    </source>
</evidence>
<dbReference type="EMBL" id="JACXVP010000011">
    <property type="protein sequence ID" value="KAG5578139.1"/>
    <property type="molecule type" value="Genomic_DNA"/>
</dbReference>